<evidence type="ECO:0000256" key="1">
    <source>
        <dbReference type="ARBA" id="ARBA00004651"/>
    </source>
</evidence>
<feature type="transmembrane region" description="Helical" evidence="8">
    <location>
        <begin position="185"/>
        <end position="206"/>
    </location>
</feature>
<keyword evidence="5 8" id="KW-0812">Transmembrane</keyword>
<evidence type="ECO:0000313" key="10">
    <source>
        <dbReference type="EMBL" id="KZA97378.1"/>
    </source>
</evidence>
<feature type="transmembrane region" description="Helical" evidence="8">
    <location>
        <begin position="142"/>
        <end position="164"/>
    </location>
</feature>
<feature type="transmembrane region" description="Helical" evidence="8">
    <location>
        <begin position="93"/>
        <end position="114"/>
    </location>
</feature>
<dbReference type="InterPro" id="IPR000515">
    <property type="entry name" value="MetI-like"/>
</dbReference>
<accession>A0A154I9Y2</accession>
<evidence type="ECO:0000256" key="8">
    <source>
        <dbReference type="RuleBase" id="RU363032"/>
    </source>
</evidence>
<dbReference type="EMBL" id="LVYU01000134">
    <property type="protein sequence ID" value="KZA97378.1"/>
    <property type="molecule type" value="Genomic_DNA"/>
</dbReference>
<reference evidence="10" key="1">
    <citation type="submission" date="2016-03" db="EMBL/GenBank/DDBJ databases">
        <title>Microsymbionts genomes from the relict species Vavilovia formosa.</title>
        <authorList>
            <person name="Chirak E."/>
            <person name="Kimeklis A."/>
            <person name="Kopat V."/>
            <person name="Andronov E."/>
        </authorList>
    </citation>
    <scope>NUCLEOTIDE SEQUENCE [LARGE SCALE GENOMIC DNA]</scope>
    <source>
        <strain evidence="10">Vaf12</strain>
    </source>
</reference>
<gene>
    <name evidence="10" type="ORF">A4A59_04230</name>
</gene>
<sequence>MKPFARWMLTMPATIAVVVLLIIPVAITIAATFAEPKGVFAPYVTFFSSGFRRAVLYRTLEVALVTTAISLTVGFITAYVIAQMPGRAKSIMIVAAVFPLLTGVVVRSFAWLIILGKNGILNALLISTGILSEPLSMLYTEGAVIVAMVYLFVPLMILTLVGVLEGIPRDLIDASASLGARPLMTFFQVILPLATPGLIVGAVLVFTGSFTSYATPQLLGGEKQMMMGTFLYQRAMVTFDWVGASTIAAIMVVLTLGVVLIMSRIARRLNPMAV</sequence>
<evidence type="ECO:0000259" key="9">
    <source>
        <dbReference type="PROSITE" id="PS50928"/>
    </source>
</evidence>
<dbReference type="Pfam" id="PF00528">
    <property type="entry name" value="BPD_transp_1"/>
    <property type="match status" value="1"/>
</dbReference>
<feature type="domain" description="ABC transmembrane type-1" evidence="9">
    <location>
        <begin position="56"/>
        <end position="262"/>
    </location>
</feature>
<name>A0A154I9Y2_RHILE</name>
<dbReference type="PROSITE" id="PS50928">
    <property type="entry name" value="ABC_TM1"/>
    <property type="match status" value="1"/>
</dbReference>
<evidence type="ECO:0000256" key="3">
    <source>
        <dbReference type="ARBA" id="ARBA00022448"/>
    </source>
</evidence>
<feature type="transmembrane region" description="Helical" evidence="8">
    <location>
        <begin position="54"/>
        <end position="81"/>
    </location>
</feature>
<dbReference type="GO" id="GO:0055085">
    <property type="term" value="P:transmembrane transport"/>
    <property type="evidence" value="ECO:0007669"/>
    <property type="project" value="InterPro"/>
</dbReference>
<evidence type="ECO:0000256" key="4">
    <source>
        <dbReference type="ARBA" id="ARBA00022475"/>
    </source>
</evidence>
<feature type="transmembrane region" description="Helical" evidence="8">
    <location>
        <begin position="241"/>
        <end position="262"/>
    </location>
</feature>
<evidence type="ECO:0000256" key="2">
    <source>
        <dbReference type="ARBA" id="ARBA00007069"/>
    </source>
</evidence>
<organism evidence="10">
    <name type="scientific">Rhizobium leguminosarum</name>
    <dbReference type="NCBI Taxonomy" id="384"/>
    <lineage>
        <taxon>Bacteria</taxon>
        <taxon>Pseudomonadati</taxon>
        <taxon>Pseudomonadota</taxon>
        <taxon>Alphaproteobacteria</taxon>
        <taxon>Hyphomicrobiales</taxon>
        <taxon>Rhizobiaceae</taxon>
        <taxon>Rhizobium/Agrobacterium group</taxon>
        <taxon>Rhizobium</taxon>
    </lineage>
</organism>
<dbReference type="AlphaFoldDB" id="A0A154I9Y2"/>
<dbReference type="Gene3D" id="1.10.3720.10">
    <property type="entry name" value="MetI-like"/>
    <property type="match status" value="1"/>
</dbReference>
<comment type="caution">
    <text evidence="10">The sequence shown here is derived from an EMBL/GenBank/DDBJ whole genome shotgun (WGS) entry which is preliminary data.</text>
</comment>
<keyword evidence="7 8" id="KW-0472">Membrane</keyword>
<evidence type="ECO:0000256" key="5">
    <source>
        <dbReference type="ARBA" id="ARBA00022692"/>
    </source>
</evidence>
<dbReference type="RefSeq" id="WP_062944652.1">
    <property type="nucleotide sequence ID" value="NZ_CP171844.1"/>
</dbReference>
<dbReference type="SUPFAM" id="SSF161098">
    <property type="entry name" value="MetI-like"/>
    <property type="match status" value="1"/>
</dbReference>
<dbReference type="PANTHER" id="PTHR42929">
    <property type="entry name" value="INNER MEMBRANE ABC TRANSPORTER PERMEASE PROTEIN YDCU-RELATED-RELATED"/>
    <property type="match status" value="1"/>
</dbReference>
<comment type="subcellular location">
    <subcellularLocation>
        <location evidence="1 8">Cell membrane</location>
        <topology evidence="1 8">Multi-pass membrane protein</topology>
    </subcellularLocation>
</comment>
<proteinExistence type="inferred from homology"/>
<dbReference type="InterPro" id="IPR035906">
    <property type="entry name" value="MetI-like_sf"/>
</dbReference>
<dbReference type="PANTHER" id="PTHR42929:SF1">
    <property type="entry name" value="INNER MEMBRANE ABC TRANSPORTER PERMEASE PROTEIN YDCU-RELATED"/>
    <property type="match status" value="1"/>
</dbReference>
<comment type="similarity">
    <text evidence="2">Belongs to the binding-protein-dependent transport system permease family. CysTW subfamily.</text>
</comment>
<dbReference type="CDD" id="cd06261">
    <property type="entry name" value="TM_PBP2"/>
    <property type="match status" value="1"/>
</dbReference>
<evidence type="ECO:0000256" key="6">
    <source>
        <dbReference type="ARBA" id="ARBA00022989"/>
    </source>
</evidence>
<keyword evidence="6 8" id="KW-1133">Transmembrane helix</keyword>
<protein>
    <submittedName>
        <fullName evidence="10">Spermidine/putrescine ABC transporter permease</fullName>
    </submittedName>
</protein>
<evidence type="ECO:0000256" key="7">
    <source>
        <dbReference type="ARBA" id="ARBA00023136"/>
    </source>
</evidence>
<dbReference type="GO" id="GO:0005886">
    <property type="term" value="C:plasma membrane"/>
    <property type="evidence" value="ECO:0007669"/>
    <property type="project" value="UniProtKB-SubCell"/>
</dbReference>
<keyword evidence="3 8" id="KW-0813">Transport</keyword>
<keyword evidence="4" id="KW-1003">Cell membrane</keyword>